<evidence type="ECO:0000313" key="2">
    <source>
        <dbReference type="EMBL" id="GAA4448635.1"/>
    </source>
</evidence>
<evidence type="ECO:0000259" key="1">
    <source>
        <dbReference type="Pfam" id="PF05036"/>
    </source>
</evidence>
<protein>
    <recommendedName>
        <fullName evidence="1">SPOR domain-containing protein</fullName>
    </recommendedName>
</protein>
<proteinExistence type="predicted"/>
<name>A0ABP8MCY7_9BACT</name>
<sequence length="135" mass="14965">MHCDPRVEILAHFSESAKPAAPGNAAGAGLRRGSVSGSIRSAHGFRIIIYSGIDRNKATSTKVDFMRRYPGIRVYMSYALPQYRVKVGDFLSRGEASGLYLQLNKQYSPCMIVPDIVEINTFRRNNDPANTSKEP</sequence>
<evidence type="ECO:0000313" key="3">
    <source>
        <dbReference type="Proteomes" id="UP001501410"/>
    </source>
</evidence>
<comment type="caution">
    <text evidence="2">The sequence shown here is derived from an EMBL/GenBank/DDBJ whole genome shotgun (WGS) entry which is preliminary data.</text>
</comment>
<feature type="domain" description="SPOR" evidence="1">
    <location>
        <begin position="71"/>
        <end position="113"/>
    </location>
</feature>
<keyword evidence="3" id="KW-1185">Reference proteome</keyword>
<accession>A0ABP8MCY7</accession>
<gene>
    <name evidence="2" type="ORF">GCM10023092_01490</name>
</gene>
<dbReference type="Proteomes" id="UP001501410">
    <property type="component" value="Unassembled WGS sequence"/>
</dbReference>
<dbReference type="Pfam" id="PF05036">
    <property type="entry name" value="SPOR"/>
    <property type="match status" value="1"/>
</dbReference>
<dbReference type="InterPro" id="IPR007730">
    <property type="entry name" value="SPOR-like_dom"/>
</dbReference>
<dbReference type="EMBL" id="BAABEZ010000001">
    <property type="protein sequence ID" value="GAA4448635.1"/>
    <property type="molecule type" value="Genomic_DNA"/>
</dbReference>
<reference evidence="3" key="1">
    <citation type="journal article" date="2019" name="Int. J. Syst. Evol. Microbiol.">
        <title>The Global Catalogue of Microorganisms (GCM) 10K type strain sequencing project: providing services to taxonomists for standard genome sequencing and annotation.</title>
        <authorList>
            <consortium name="The Broad Institute Genomics Platform"/>
            <consortium name="The Broad Institute Genome Sequencing Center for Infectious Disease"/>
            <person name="Wu L."/>
            <person name="Ma J."/>
        </authorList>
    </citation>
    <scope>NUCLEOTIDE SEQUENCE [LARGE SCALE GENOMIC DNA]</scope>
    <source>
        <strain evidence="3">JCM 31921</strain>
    </source>
</reference>
<organism evidence="2 3">
    <name type="scientific">Rurimicrobium arvi</name>
    <dbReference type="NCBI Taxonomy" id="2049916"/>
    <lineage>
        <taxon>Bacteria</taxon>
        <taxon>Pseudomonadati</taxon>
        <taxon>Bacteroidota</taxon>
        <taxon>Chitinophagia</taxon>
        <taxon>Chitinophagales</taxon>
        <taxon>Chitinophagaceae</taxon>
        <taxon>Rurimicrobium</taxon>
    </lineage>
</organism>